<sequence>MWTIPEGLVINSNIDKFKRYNLNFIILRSASSQQTNRPTSSTETHGFHEFHWHPEPTQRKSNVSLLQDGTLVWDKEEKERYFYPRDRFCVSDLSGDSVTFRTSDEVSSSQLGRGDEGFCFTELRLFHFPPLNCIGGIAVTSSLIVMMATNWDLKDVQTSAHSKIPIDEAQICASINMRVSFIMGFLYFSELAFELAGRITPFDKIELLFWTFAPADVINGLMGVFVFLFYLAGKFQVKKMKVNSDFHATAADADTTMTSEL</sequence>
<organism evidence="2 3">
    <name type="scientific">Orchesella dallaii</name>
    <dbReference type="NCBI Taxonomy" id="48710"/>
    <lineage>
        <taxon>Eukaryota</taxon>
        <taxon>Metazoa</taxon>
        <taxon>Ecdysozoa</taxon>
        <taxon>Arthropoda</taxon>
        <taxon>Hexapoda</taxon>
        <taxon>Collembola</taxon>
        <taxon>Entomobryomorpha</taxon>
        <taxon>Entomobryoidea</taxon>
        <taxon>Orchesellidae</taxon>
        <taxon>Orchesellinae</taxon>
        <taxon>Orchesella</taxon>
    </lineage>
</organism>
<dbReference type="EMBL" id="CAXLJM020000096">
    <property type="protein sequence ID" value="CAL8133161.1"/>
    <property type="molecule type" value="Genomic_DNA"/>
</dbReference>
<evidence type="ECO:0000313" key="3">
    <source>
        <dbReference type="Proteomes" id="UP001642540"/>
    </source>
</evidence>
<evidence type="ECO:0000256" key="1">
    <source>
        <dbReference type="SAM" id="Phobius"/>
    </source>
</evidence>
<gene>
    <name evidence="2" type="ORF">ODALV1_LOCUS24938</name>
</gene>
<comment type="caution">
    <text evidence="2">The sequence shown here is derived from an EMBL/GenBank/DDBJ whole genome shotgun (WGS) entry which is preliminary data.</text>
</comment>
<keyword evidence="1" id="KW-0812">Transmembrane</keyword>
<keyword evidence="1" id="KW-0472">Membrane</keyword>
<reference evidence="2 3" key="1">
    <citation type="submission" date="2024-08" db="EMBL/GenBank/DDBJ databases">
        <authorList>
            <person name="Cucini C."/>
            <person name="Frati F."/>
        </authorList>
    </citation>
    <scope>NUCLEOTIDE SEQUENCE [LARGE SCALE GENOMIC DNA]</scope>
</reference>
<accession>A0ABP1RQS3</accession>
<protein>
    <submittedName>
        <fullName evidence="2">Uncharacterized protein</fullName>
    </submittedName>
</protein>
<name>A0ABP1RQS3_9HEXA</name>
<feature type="transmembrane region" description="Helical" evidence="1">
    <location>
        <begin position="208"/>
        <end position="231"/>
    </location>
</feature>
<dbReference type="Proteomes" id="UP001642540">
    <property type="component" value="Unassembled WGS sequence"/>
</dbReference>
<evidence type="ECO:0000313" key="2">
    <source>
        <dbReference type="EMBL" id="CAL8133161.1"/>
    </source>
</evidence>
<proteinExistence type="predicted"/>
<keyword evidence="3" id="KW-1185">Reference proteome</keyword>
<keyword evidence="1" id="KW-1133">Transmembrane helix</keyword>